<dbReference type="RefSeq" id="XP_021879733.1">
    <property type="nucleotide sequence ID" value="XM_022024687.1"/>
</dbReference>
<protein>
    <recommendedName>
        <fullName evidence="4">Beta/gamma crystallin 'Greek key' domain-containing protein</fullName>
    </recommendedName>
</protein>
<feature type="signal peptide" evidence="3">
    <location>
        <begin position="1"/>
        <end position="28"/>
    </location>
</feature>
<dbReference type="AlphaFoldDB" id="A0A1Y2GMA3"/>
<name>A0A1Y2GMA3_9FUNG</name>
<dbReference type="InterPro" id="IPR001064">
    <property type="entry name" value="Beta/gamma_crystallin"/>
</dbReference>
<keyword evidence="3" id="KW-0732">Signal</keyword>
<feature type="domain" description="Beta/gamma crystallin 'Greek key'" evidence="4">
    <location>
        <begin position="67"/>
        <end position="164"/>
    </location>
</feature>
<keyword evidence="6" id="KW-1185">Reference proteome</keyword>
<evidence type="ECO:0000313" key="5">
    <source>
        <dbReference type="EMBL" id="ORZ11636.1"/>
    </source>
</evidence>
<dbReference type="SUPFAM" id="SSF49695">
    <property type="entry name" value="gamma-Crystallin-like"/>
    <property type="match status" value="1"/>
</dbReference>
<evidence type="ECO:0000256" key="1">
    <source>
        <dbReference type="ARBA" id="ARBA00009646"/>
    </source>
</evidence>
<evidence type="ECO:0000313" key="6">
    <source>
        <dbReference type="Proteomes" id="UP000193648"/>
    </source>
</evidence>
<evidence type="ECO:0000256" key="2">
    <source>
        <dbReference type="ARBA" id="ARBA00022737"/>
    </source>
</evidence>
<sequence>MPSLLRTIVAAFVVLIFVLEDQHNQVSAQKLNKTISSGHNLNLPKVQLSAQDQVQVQPYSEKLKLPKLRFYEHANYEGRCVRCVTIGYNDCYTLDPKRFEGTNWVSSISMIQEDPRDGPTTATFYTSPACGGEWFRYSENLKGLTTSWGSLGSYNDQIRSFKIANFYVEPGTGSNQPDDRRTFGEYSCHWGKSNECQKP</sequence>
<feature type="chain" id="PRO_5012417930" description="Beta/gamma crystallin 'Greek key' domain-containing protein" evidence="3">
    <location>
        <begin position="29"/>
        <end position="199"/>
    </location>
</feature>
<comment type="caution">
    <text evidence="5">The sequence shown here is derived from an EMBL/GenBank/DDBJ whole genome shotgun (WGS) entry which is preliminary data.</text>
</comment>
<dbReference type="InParanoid" id="A0A1Y2GMA3"/>
<dbReference type="SMART" id="SM00247">
    <property type="entry name" value="XTALbg"/>
    <property type="match status" value="1"/>
</dbReference>
<dbReference type="Proteomes" id="UP000193648">
    <property type="component" value="Unassembled WGS sequence"/>
</dbReference>
<accession>A0A1Y2GMA3</accession>
<dbReference type="InterPro" id="IPR011024">
    <property type="entry name" value="G_crystallin-like"/>
</dbReference>
<reference evidence="5 6" key="1">
    <citation type="submission" date="2016-07" db="EMBL/GenBank/DDBJ databases">
        <title>Pervasive Adenine N6-methylation of Active Genes in Fungi.</title>
        <authorList>
            <consortium name="DOE Joint Genome Institute"/>
            <person name="Mondo S.J."/>
            <person name="Dannebaum R.O."/>
            <person name="Kuo R.C."/>
            <person name="Labutti K."/>
            <person name="Haridas S."/>
            <person name="Kuo A."/>
            <person name="Salamov A."/>
            <person name="Ahrendt S.R."/>
            <person name="Lipzen A."/>
            <person name="Sullivan W."/>
            <person name="Andreopoulos W.B."/>
            <person name="Clum A."/>
            <person name="Lindquist E."/>
            <person name="Daum C."/>
            <person name="Ramamoorthy G.K."/>
            <person name="Gryganskyi A."/>
            <person name="Culley D."/>
            <person name="Magnuson J.K."/>
            <person name="James T.Y."/>
            <person name="O'Malley M.A."/>
            <person name="Stajich J.E."/>
            <person name="Spatafora J.W."/>
            <person name="Visel A."/>
            <person name="Grigoriev I.V."/>
        </authorList>
    </citation>
    <scope>NUCLEOTIDE SEQUENCE [LARGE SCALE GENOMIC DNA]</scope>
    <source>
        <strain evidence="5 6">NRRL 3116</strain>
    </source>
</reference>
<dbReference type="EMBL" id="MCFF01000027">
    <property type="protein sequence ID" value="ORZ11636.1"/>
    <property type="molecule type" value="Genomic_DNA"/>
</dbReference>
<dbReference type="Gene3D" id="2.60.20.10">
    <property type="entry name" value="Crystallins"/>
    <property type="match status" value="1"/>
</dbReference>
<proteinExistence type="inferred from homology"/>
<dbReference type="GeneID" id="33566531"/>
<organism evidence="5 6">
    <name type="scientific">Lobosporangium transversale</name>
    <dbReference type="NCBI Taxonomy" id="64571"/>
    <lineage>
        <taxon>Eukaryota</taxon>
        <taxon>Fungi</taxon>
        <taxon>Fungi incertae sedis</taxon>
        <taxon>Mucoromycota</taxon>
        <taxon>Mortierellomycotina</taxon>
        <taxon>Mortierellomycetes</taxon>
        <taxon>Mortierellales</taxon>
        <taxon>Mortierellaceae</taxon>
        <taxon>Lobosporangium</taxon>
    </lineage>
</organism>
<evidence type="ECO:0000256" key="3">
    <source>
        <dbReference type="SAM" id="SignalP"/>
    </source>
</evidence>
<dbReference type="OrthoDB" id="2347889at2759"/>
<gene>
    <name evidence="5" type="ORF">BCR41DRAFT_356676</name>
</gene>
<keyword evidence="2" id="KW-0677">Repeat</keyword>
<comment type="similarity">
    <text evidence="1">Belongs to the beta/gamma-crystallin family.</text>
</comment>
<evidence type="ECO:0000259" key="4">
    <source>
        <dbReference type="SMART" id="SM00247"/>
    </source>
</evidence>